<organism evidence="3 4">
    <name type="scientific">Symbiodinium microadriaticum</name>
    <name type="common">Dinoflagellate</name>
    <name type="synonym">Zooxanthella microadriatica</name>
    <dbReference type="NCBI Taxonomy" id="2951"/>
    <lineage>
        <taxon>Eukaryota</taxon>
        <taxon>Sar</taxon>
        <taxon>Alveolata</taxon>
        <taxon>Dinophyceae</taxon>
        <taxon>Suessiales</taxon>
        <taxon>Symbiodiniaceae</taxon>
        <taxon>Symbiodinium</taxon>
    </lineage>
</organism>
<name>A0A1Q9CKI2_SYMMI</name>
<evidence type="ECO:0000313" key="3">
    <source>
        <dbReference type="EMBL" id="OLP83416.1"/>
    </source>
</evidence>
<keyword evidence="2" id="KW-0732">Signal</keyword>
<dbReference type="EMBL" id="LSRX01001117">
    <property type="protein sequence ID" value="OLP83416.1"/>
    <property type="molecule type" value="Genomic_DNA"/>
</dbReference>
<feature type="chain" id="PRO_5012480646" evidence="2">
    <location>
        <begin position="22"/>
        <end position="76"/>
    </location>
</feature>
<dbReference type="Proteomes" id="UP000186817">
    <property type="component" value="Unassembled WGS sequence"/>
</dbReference>
<feature type="region of interest" description="Disordered" evidence="1">
    <location>
        <begin position="56"/>
        <end position="76"/>
    </location>
</feature>
<evidence type="ECO:0000256" key="1">
    <source>
        <dbReference type="SAM" id="MobiDB-lite"/>
    </source>
</evidence>
<feature type="signal peptide" evidence="2">
    <location>
        <begin position="1"/>
        <end position="21"/>
    </location>
</feature>
<sequence>MHVSLTPLMLGLLLDPTARNAAMMIMQPSWGHSGHTALAEDIQSLFGQITTLDEDELDASEEESTLVDERAGASAM</sequence>
<dbReference type="AlphaFoldDB" id="A0A1Q9CKI2"/>
<feature type="compositionally biased region" description="Acidic residues" evidence="1">
    <location>
        <begin position="56"/>
        <end position="66"/>
    </location>
</feature>
<evidence type="ECO:0000313" key="4">
    <source>
        <dbReference type="Proteomes" id="UP000186817"/>
    </source>
</evidence>
<proteinExistence type="predicted"/>
<comment type="caution">
    <text evidence="3">The sequence shown here is derived from an EMBL/GenBank/DDBJ whole genome shotgun (WGS) entry which is preliminary data.</text>
</comment>
<feature type="compositionally biased region" description="Basic and acidic residues" evidence="1">
    <location>
        <begin position="67"/>
        <end position="76"/>
    </location>
</feature>
<reference evidence="3 4" key="1">
    <citation type="submission" date="2016-02" db="EMBL/GenBank/DDBJ databases">
        <title>Genome analysis of coral dinoflagellate symbionts highlights evolutionary adaptations to a symbiotic lifestyle.</title>
        <authorList>
            <person name="Aranda M."/>
            <person name="Li Y."/>
            <person name="Liew Y.J."/>
            <person name="Baumgarten S."/>
            <person name="Simakov O."/>
            <person name="Wilson M."/>
            <person name="Piel J."/>
            <person name="Ashoor H."/>
            <person name="Bougouffa S."/>
            <person name="Bajic V.B."/>
            <person name="Ryu T."/>
            <person name="Ravasi T."/>
            <person name="Bayer T."/>
            <person name="Micklem G."/>
            <person name="Kim H."/>
            <person name="Bhak J."/>
            <person name="Lajeunesse T.C."/>
            <person name="Voolstra C.R."/>
        </authorList>
    </citation>
    <scope>NUCLEOTIDE SEQUENCE [LARGE SCALE GENOMIC DNA]</scope>
    <source>
        <strain evidence="3 4">CCMP2467</strain>
    </source>
</reference>
<protein>
    <submittedName>
        <fullName evidence="3">Uncharacterized protein</fullName>
    </submittedName>
</protein>
<accession>A0A1Q9CKI2</accession>
<keyword evidence="4" id="KW-1185">Reference proteome</keyword>
<gene>
    <name evidence="3" type="ORF">AK812_SmicGene35829</name>
</gene>
<evidence type="ECO:0000256" key="2">
    <source>
        <dbReference type="SAM" id="SignalP"/>
    </source>
</evidence>